<dbReference type="RefSeq" id="WP_042444645.1">
    <property type="nucleotide sequence ID" value="NZ_BBPN01000007.1"/>
</dbReference>
<accession>A0A1H7W3X1</accession>
<dbReference type="STRING" id="235985.SAMN05414137_119177"/>
<dbReference type="Pfam" id="PF13560">
    <property type="entry name" value="HTH_31"/>
    <property type="match status" value="1"/>
</dbReference>
<protein>
    <submittedName>
        <fullName evidence="2">Helix-turn-helix domain-containing protein</fullName>
    </submittedName>
</protein>
<sequence>MTTAPASTLQLVAPLGKPEELRRRELGAFLRSRRERISPEQVGLPSGGRRRTPGLRREEVAQLAAVGVTWYTWLEQARDIQVSGQVLDAIARGLLLDQVERQHLFALAGAADPVHATRECPVVTPPVRAVLDQLSPMPAVVLNARFDIIGWNDVYSRLCGGLERFEADERNLLWLAFTDPAWRELLVDWDQAARHMTAKFRVTLAEHVAEPAYKSLLKRLLLASPEFAEAWERHDVTGTSEGTKRFLNSEVGLLNFEYTNLWLGPRPGYRMITYIPADPVTKARVEQLAAVGQ</sequence>
<dbReference type="GO" id="GO:0003677">
    <property type="term" value="F:DNA binding"/>
    <property type="evidence" value="ECO:0007669"/>
    <property type="project" value="InterPro"/>
</dbReference>
<dbReference type="Proteomes" id="UP000183015">
    <property type="component" value="Unassembled WGS sequence"/>
</dbReference>
<dbReference type="Pfam" id="PF17765">
    <property type="entry name" value="MLTR_LBD"/>
    <property type="match status" value="1"/>
</dbReference>
<feature type="domain" description="MmyB-like transcription regulator ligand binding" evidence="1">
    <location>
        <begin position="123"/>
        <end position="288"/>
    </location>
</feature>
<evidence type="ECO:0000259" key="1">
    <source>
        <dbReference type="Pfam" id="PF17765"/>
    </source>
</evidence>
<gene>
    <name evidence="2" type="ORF">SAMN05414137_119177</name>
</gene>
<evidence type="ECO:0000313" key="3">
    <source>
        <dbReference type="Proteomes" id="UP000183015"/>
    </source>
</evidence>
<dbReference type="EMBL" id="FOAZ01000019">
    <property type="protein sequence ID" value="SEM15745.1"/>
    <property type="molecule type" value="Genomic_DNA"/>
</dbReference>
<reference evidence="3" key="1">
    <citation type="submission" date="2016-10" db="EMBL/GenBank/DDBJ databases">
        <authorList>
            <person name="Varghese N."/>
        </authorList>
    </citation>
    <scope>NUCLEOTIDE SEQUENCE [LARGE SCALE GENOMIC DNA]</scope>
    <source>
        <strain evidence="3">DSM 45096 / BCRC 16803 / CGMCC 4.1857 / CIP 109030 / JCM 12277 / KCTC 19219 / NBRC 100920 / 33214</strain>
    </source>
</reference>
<keyword evidence="3" id="KW-1185">Reference proteome</keyword>
<dbReference type="Gene3D" id="1.10.260.40">
    <property type="entry name" value="lambda repressor-like DNA-binding domains"/>
    <property type="match status" value="1"/>
</dbReference>
<proteinExistence type="predicted"/>
<dbReference type="eggNOG" id="COG1396">
    <property type="taxonomic scope" value="Bacteria"/>
</dbReference>
<dbReference type="OrthoDB" id="3542608at2"/>
<dbReference type="InterPro" id="IPR010982">
    <property type="entry name" value="Lambda_DNA-bd_dom_sf"/>
</dbReference>
<dbReference type="Gene3D" id="3.30.450.180">
    <property type="match status" value="1"/>
</dbReference>
<organism evidence="2 3">
    <name type="scientific">Streptacidiphilus jiangxiensis</name>
    <dbReference type="NCBI Taxonomy" id="235985"/>
    <lineage>
        <taxon>Bacteria</taxon>
        <taxon>Bacillati</taxon>
        <taxon>Actinomycetota</taxon>
        <taxon>Actinomycetes</taxon>
        <taxon>Kitasatosporales</taxon>
        <taxon>Streptomycetaceae</taxon>
        <taxon>Streptacidiphilus</taxon>
    </lineage>
</organism>
<dbReference type="AlphaFoldDB" id="A0A1H7W3X1"/>
<dbReference type="InterPro" id="IPR041413">
    <property type="entry name" value="MLTR_LBD"/>
</dbReference>
<evidence type="ECO:0000313" key="2">
    <source>
        <dbReference type="EMBL" id="SEM15745.1"/>
    </source>
</evidence>
<name>A0A1H7W3X1_STRJI</name>
<dbReference type="PANTHER" id="PTHR35010">
    <property type="entry name" value="BLL4672 PROTEIN-RELATED"/>
    <property type="match status" value="1"/>
</dbReference>
<dbReference type="PANTHER" id="PTHR35010:SF2">
    <property type="entry name" value="BLL4672 PROTEIN"/>
    <property type="match status" value="1"/>
</dbReference>